<comment type="catalytic activity">
    <reaction evidence="10">
        <text>tungstate(in) + ATP + H2O = tungstate(out) + ADP + phosphate + H(+)</text>
        <dbReference type="Rhea" id="RHEA:35027"/>
        <dbReference type="ChEBI" id="CHEBI:15377"/>
        <dbReference type="ChEBI" id="CHEBI:15378"/>
        <dbReference type="ChEBI" id="CHEBI:30616"/>
        <dbReference type="ChEBI" id="CHEBI:43474"/>
        <dbReference type="ChEBI" id="CHEBI:46502"/>
        <dbReference type="ChEBI" id="CHEBI:456216"/>
        <dbReference type="EC" id="7.3.2.6"/>
    </reaction>
</comment>
<evidence type="ECO:0000256" key="2">
    <source>
        <dbReference type="ARBA" id="ARBA00022448"/>
    </source>
</evidence>
<dbReference type="GO" id="GO:1901238">
    <property type="term" value="F:ABC-type tungstate transporter activity"/>
    <property type="evidence" value="ECO:0007669"/>
    <property type="project" value="UniProtKB-EC"/>
</dbReference>
<dbReference type="Proteomes" id="UP000226712">
    <property type="component" value="Unassembled WGS sequence"/>
</dbReference>
<evidence type="ECO:0000313" key="13">
    <source>
        <dbReference type="EMBL" id="MAG18053.1"/>
    </source>
</evidence>
<dbReference type="InterPro" id="IPR017871">
    <property type="entry name" value="ABC_transporter-like_CS"/>
</dbReference>
<comment type="function">
    <text evidence="11">Part of the ABC transporter complex WtpABC involved in molybdate/tungstate import. Responsible for energy coupling to the transport system.</text>
</comment>
<evidence type="ECO:0000259" key="12">
    <source>
        <dbReference type="PROSITE" id="PS50893"/>
    </source>
</evidence>
<evidence type="ECO:0000256" key="8">
    <source>
        <dbReference type="ARBA" id="ARBA00039025"/>
    </source>
</evidence>
<accession>A0A2D6LPD5</accession>
<dbReference type="Pfam" id="PF00005">
    <property type="entry name" value="ABC_tran"/>
    <property type="match status" value="1"/>
</dbReference>
<comment type="subunit">
    <text evidence="7">The complex is composed of two ATP-binding proteins (WtpC), two transmembrane proteins (WtpB) and a solute-binding protein (WtpA).</text>
</comment>
<dbReference type="PANTHER" id="PTHR42781">
    <property type="entry name" value="SPERMIDINE/PUTRESCINE IMPORT ATP-BINDING PROTEIN POTA"/>
    <property type="match status" value="1"/>
</dbReference>
<evidence type="ECO:0000256" key="9">
    <source>
        <dbReference type="ARBA" id="ARBA00041133"/>
    </source>
</evidence>
<dbReference type="GO" id="GO:0005524">
    <property type="term" value="F:ATP binding"/>
    <property type="evidence" value="ECO:0007669"/>
    <property type="project" value="UniProtKB-KW"/>
</dbReference>
<dbReference type="PROSITE" id="PS00211">
    <property type="entry name" value="ABC_TRANSPORTER_1"/>
    <property type="match status" value="1"/>
</dbReference>
<keyword evidence="5" id="KW-0067">ATP-binding</keyword>
<protein>
    <recommendedName>
        <fullName evidence="9">Molybdate/tungstate import ATP-binding protein WtpC</fullName>
        <ecNumber evidence="8">7.3.2.6</ecNumber>
    </recommendedName>
</protein>
<evidence type="ECO:0000256" key="10">
    <source>
        <dbReference type="ARBA" id="ARBA00047936"/>
    </source>
</evidence>
<evidence type="ECO:0000256" key="6">
    <source>
        <dbReference type="ARBA" id="ARBA00038307"/>
    </source>
</evidence>
<evidence type="ECO:0000256" key="11">
    <source>
        <dbReference type="ARBA" id="ARBA00057369"/>
    </source>
</evidence>
<dbReference type="SUPFAM" id="SSF52540">
    <property type="entry name" value="P-loop containing nucleoside triphosphate hydrolases"/>
    <property type="match status" value="1"/>
</dbReference>
<keyword evidence="3" id="KW-0500">Molybdenum</keyword>
<keyword evidence="4" id="KW-0547">Nucleotide-binding</keyword>
<dbReference type="PANTHER" id="PTHR42781:SF4">
    <property type="entry name" value="SPERMIDINE_PUTRESCINE IMPORT ATP-BINDING PROTEIN POTA"/>
    <property type="match status" value="1"/>
</dbReference>
<dbReference type="InterPro" id="IPR050093">
    <property type="entry name" value="ABC_SmlMolc_Importer"/>
</dbReference>
<dbReference type="GO" id="GO:0005886">
    <property type="term" value="C:plasma membrane"/>
    <property type="evidence" value="ECO:0007669"/>
    <property type="project" value="UniProtKB-SubCell"/>
</dbReference>
<evidence type="ECO:0000256" key="1">
    <source>
        <dbReference type="ARBA" id="ARBA00004236"/>
    </source>
</evidence>
<comment type="caution">
    <text evidence="13">The sequence shown here is derived from an EMBL/GenBank/DDBJ whole genome shotgun (WGS) entry which is preliminary data.</text>
</comment>
<organism evidence="13 14">
    <name type="scientific">Candidatus Iainarchaeum sp</name>
    <dbReference type="NCBI Taxonomy" id="3101447"/>
    <lineage>
        <taxon>Archaea</taxon>
        <taxon>Candidatus Iainarchaeota</taxon>
        <taxon>Candidatus Iainarchaeia</taxon>
        <taxon>Candidatus Iainarchaeales</taxon>
        <taxon>Candidatus Iainarchaeaceae</taxon>
        <taxon>Candidatus Iainarchaeum</taxon>
    </lineage>
</organism>
<dbReference type="FunFam" id="3.40.50.300:FF:000425">
    <property type="entry name" value="Probable ABC transporter, ATP-binding subunit"/>
    <property type="match status" value="1"/>
</dbReference>
<feature type="domain" description="ABC transporter" evidence="12">
    <location>
        <begin position="1"/>
        <end position="230"/>
    </location>
</feature>
<dbReference type="InterPro" id="IPR027417">
    <property type="entry name" value="P-loop_NTPase"/>
</dbReference>
<evidence type="ECO:0000256" key="3">
    <source>
        <dbReference type="ARBA" id="ARBA00022505"/>
    </source>
</evidence>
<evidence type="ECO:0000256" key="4">
    <source>
        <dbReference type="ARBA" id="ARBA00022741"/>
    </source>
</evidence>
<dbReference type="GO" id="GO:0016887">
    <property type="term" value="F:ATP hydrolysis activity"/>
    <property type="evidence" value="ECO:0007669"/>
    <property type="project" value="InterPro"/>
</dbReference>
<dbReference type="InterPro" id="IPR003593">
    <property type="entry name" value="AAA+_ATPase"/>
</dbReference>
<gene>
    <name evidence="13" type="ORF">CL944_01105</name>
</gene>
<keyword evidence="2" id="KW-0813">Transport</keyword>
<dbReference type="EC" id="7.3.2.6" evidence="8"/>
<reference evidence="14" key="1">
    <citation type="submission" date="2017-09" db="EMBL/GenBank/DDBJ databases">
        <title>The Reconstruction of 2,631 Draft Metagenome-Assembled Genomes from the Global Oceans.</title>
        <authorList>
            <person name="Tully B.J."/>
            <person name="Graham E.D."/>
            <person name="Heidelberg J.F."/>
        </authorList>
    </citation>
    <scope>NUCLEOTIDE SEQUENCE [LARGE SCALE GENOMIC DNA]</scope>
</reference>
<evidence type="ECO:0000256" key="7">
    <source>
        <dbReference type="ARBA" id="ARBA00038781"/>
    </source>
</evidence>
<comment type="similarity">
    <text evidence="6">Belongs to the ABC transporter superfamily. Sulfate/tungstate importer (TC 3.A.1.6) family.</text>
</comment>
<evidence type="ECO:0000256" key="5">
    <source>
        <dbReference type="ARBA" id="ARBA00022840"/>
    </source>
</evidence>
<comment type="subcellular location">
    <subcellularLocation>
        <location evidence="1">Cell membrane</location>
    </subcellularLocation>
</comment>
<sequence length="272" mass="30536">MKLKIEKINLVYSDWKMKNLSLEIQEGSFTAIVGPSGSGKTTLLRSIAGLENPVSGNIFFNETNVTNFPSEERNVGFVFQGDSLFSHLNVFDNVAFGIKMKKQANVLKKVKEALKLVHLSGFEKRKVNNLSGGEKKRVAIARAIAFQPELLLLDEPLNGLDAPLKEKMKLFLKELQKKTGLTMIFVSHDIDEAFFLSDKIIVMNSGKIEQSGFPVEIFSKPKNSFVKNFVNDYVLIKAKKKGKNLEAKFKIPVKGKGKAFVNLKKTNYKFVE</sequence>
<proteinExistence type="inferred from homology"/>
<dbReference type="InterPro" id="IPR003439">
    <property type="entry name" value="ABC_transporter-like_ATP-bd"/>
</dbReference>
<dbReference type="EMBL" id="NZBD01000005">
    <property type="protein sequence ID" value="MAG18053.1"/>
    <property type="molecule type" value="Genomic_DNA"/>
</dbReference>
<dbReference type="SMART" id="SM00382">
    <property type="entry name" value="AAA"/>
    <property type="match status" value="1"/>
</dbReference>
<evidence type="ECO:0000313" key="14">
    <source>
        <dbReference type="Proteomes" id="UP000226712"/>
    </source>
</evidence>
<dbReference type="AlphaFoldDB" id="A0A2D6LPD5"/>
<dbReference type="PROSITE" id="PS50893">
    <property type="entry name" value="ABC_TRANSPORTER_2"/>
    <property type="match status" value="1"/>
</dbReference>
<dbReference type="Gene3D" id="3.40.50.300">
    <property type="entry name" value="P-loop containing nucleotide triphosphate hydrolases"/>
    <property type="match status" value="1"/>
</dbReference>
<name>A0A2D6LPD5_9ARCH</name>